<dbReference type="EMBL" id="JANBPU010000231">
    <property type="protein sequence ID" value="KAJ1913901.1"/>
    <property type="molecule type" value="Genomic_DNA"/>
</dbReference>
<reference evidence="1" key="1">
    <citation type="submission" date="2022-07" db="EMBL/GenBank/DDBJ databases">
        <title>Phylogenomic reconstructions and comparative analyses of Kickxellomycotina fungi.</title>
        <authorList>
            <person name="Reynolds N.K."/>
            <person name="Stajich J.E."/>
            <person name="Barry K."/>
            <person name="Grigoriev I.V."/>
            <person name="Crous P."/>
            <person name="Smith M.E."/>
        </authorList>
    </citation>
    <scope>NUCLEOTIDE SEQUENCE</scope>
    <source>
        <strain evidence="1">NBRC 100468</strain>
    </source>
</reference>
<organism evidence="1 2">
    <name type="scientific">Mycoemilia scoparia</name>
    <dbReference type="NCBI Taxonomy" id="417184"/>
    <lineage>
        <taxon>Eukaryota</taxon>
        <taxon>Fungi</taxon>
        <taxon>Fungi incertae sedis</taxon>
        <taxon>Zoopagomycota</taxon>
        <taxon>Kickxellomycotina</taxon>
        <taxon>Kickxellomycetes</taxon>
        <taxon>Kickxellales</taxon>
        <taxon>Kickxellaceae</taxon>
        <taxon>Mycoemilia</taxon>
    </lineage>
</organism>
<dbReference type="AlphaFoldDB" id="A0A9W7ZPM5"/>
<accession>A0A9W7ZPM5</accession>
<comment type="caution">
    <text evidence="1">The sequence shown here is derived from an EMBL/GenBank/DDBJ whole genome shotgun (WGS) entry which is preliminary data.</text>
</comment>
<keyword evidence="2" id="KW-1185">Reference proteome</keyword>
<evidence type="ECO:0000313" key="1">
    <source>
        <dbReference type="EMBL" id="KAJ1913901.1"/>
    </source>
</evidence>
<gene>
    <name evidence="1" type="ORF">H4219_005008</name>
</gene>
<dbReference type="Proteomes" id="UP001150538">
    <property type="component" value="Unassembled WGS sequence"/>
</dbReference>
<evidence type="ECO:0000313" key="2">
    <source>
        <dbReference type="Proteomes" id="UP001150538"/>
    </source>
</evidence>
<name>A0A9W7ZPM5_9FUNG</name>
<sequence>MFTRDNISATLSLETAFTFHGIDLSGYHTNPFHASIEFGCIDCYAAMDYSFYFSYSKNTDETPLRTIISAVDNKGYDDIYGRPNFIKVTGDVALALLTIAKKSNPSIATYSACTCHQQQQKEQRIQGYGDIRSGGGYGSRYSSNSHGYGY</sequence>
<proteinExistence type="predicted"/>
<protein>
    <submittedName>
        <fullName evidence="1">Uncharacterized protein</fullName>
    </submittedName>
</protein>